<proteinExistence type="inferred from homology"/>
<dbReference type="Gene3D" id="1.10.287.280">
    <property type="match status" value="1"/>
</dbReference>
<dbReference type="GO" id="GO:0034245">
    <property type="term" value="C:mitochondrial DNA-directed RNA polymerase complex"/>
    <property type="evidence" value="ECO:0007669"/>
    <property type="project" value="TreeGrafter"/>
</dbReference>
<dbReference type="InterPro" id="IPR037159">
    <property type="entry name" value="RNA_POL_N_sf"/>
</dbReference>
<dbReference type="PANTHER" id="PTHR10102">
    <property type="entry name" value="DNA-DIRECTED RNA POLYMERASE, MITOCHONDRIAL"/>
    <property type="match status" value="1"/>
</dbReference>
<comment type="function">
    <text evidence="9">DNA-dependent RNA polymerase catalyzes the transcription of DNA into RNA using the four ribonucleoside triphosphates as substrates.</text>
</comment>
<evidence type="ECO:0000256" key="5">
    <source>
        <dbReference type="ARBA" id="ARBA00022695"/>
    </source>
</evidence>
<comment type="similarity">
    <text evidence="1 9">Belongs to the phage and mitochondrial RNA polymerase family.</text>
</comment>
<dbReference type="GO" id="GO:0003677">
    <property type="term" value="F:DNA binding"/>
    <property type="evidence" value="ECO:0007669"/>
    <property type="project" value="InterPro"/>
</dbReference>
<comment type="catalytic activity">
    <reaction evidence="8 9">
        <text>RNA(n) + a ribonucleoside 5'-triphosphate = RNA(n+1) + diphosphate</text>
        <dbReference type="Rhea" id="RHEA:21248"/>
        <dbReference type="Rhea" id="RHEA-COMP:14527"/>
        <dbReference type="Rhea" id="RHEA-COMP:17342"/>
        <dbReference type="ChEBI" id="CHEBI:33019"/>
        <dbReference type="ChEBI" id="CHEBI:61557"/>
        <dbReference type="ChEBI" id="CHEBI:140395"/>
        <dbReference type="EC" id="2.7.7.6"/>
    </reaction>
</comment>
<dbReference type="SMART" id="SM01311">
    <property type="entry name" value="RPOL_N"/>
    <property type="match status" value="1"/>
</dbReference>
<evidence type="ECO:0000313" key="11">
    <source>
        <dbReference type="EMBL" id="CAE0366490.1"/>
    </source>
</evidence>
<keyword evidence="6" id="KW-0809">Transit peptide</keyword>
<gene>
    <name evidence="11" type="ORF">ALAG00032_LOCUS7234</name>
</gene>
<dbReference type="InterPro" id="IPR002092">
    <property type="entry name" value="DNA-dir_Rpol_phage-type"/>
</dbReference>
<dbReference type="GO" id="GO:0003899">
    <property type="term" value="F:DNA-directed RNA polymerase activity"/>
    <property type="evidence" value="ECO:0007669"/>
    <property type="project" value="UniProtKB-EC"/>
</dbReference>
<name>A0A7S3JVN8_9STRA</name>
<protein>
    <recommendedName>
        <fullName evidence="2 9">DNA-directed RNA polymerase</fullName>
        <ecNumber evidence="2 9">2.7.7.6</ecNumber>
    </recommendedName>
</protein>
<keyword evidence="5 9" id="KW-0548">Nucleotidyltransferase</keyword>
<dbReference type="InterPro" id="IPR029262">
    <property type="entry name" value="RPOL_N"/>
</dbReference>
<dbReference type="EMBL" id="HBIJ01010542">
    <property type="protein sequence ID" value="CAE0366490.1"/>
    <property type="molecule type" value="Transcribed_RNA"/>
</dbReference>
<evidence type="ECO:0000256" key="4">
    <source>
        <dbReference type="ARBA" id="ARBA00022679"/>
    </source>
</evidence>
<evidence type="ECO:0000256" key="8">
    <source>
        <dbReference type="ARBA" id="ARBA00048552"/>
    </source>
</evidence>
<dbReference type="GO" id="GO:0006390">
    <property type="term" value="P:mitochondrial transcription"/>
    <property type="evidence" value="ECO:0007669"/>
    <property type="project" value="TreeGrafter"/>
</dbReference>
<evidence type="ECO:0000256" key="6">
    <source>
        <dbReference type="ARBA" id="ARBA00022946"/>
    </source>
</evidence>
<keyword evidence="7 9" id="KW-0804">Transcription</keyword>
<evidence type="ECO:0000256" key="3">
    <source>
        <dbReference type="ARBA" id="ARBA00022478"/>
    </source>
</evidence>
<evidence type="ECO:0000256" key="1">
    <source>
        <dbReference type="ARBA" id="ARBA00009493"/>
    </source>
</evidence>
<dbReference type="PROSITE" id="PS00489">
    <property type="entry name" value="RNA_POL_PHAGE_2"/>
    <property type="match status" value="1"/>
</dbReference>
<organism evidence="11">
    <name type="scientific">Aureoumbra lagunensis</name>
    <dbReference type="NCBI Taxonomy" id="44058"/>
    <lineage>
        <taxon>Eukaryota</taxon>
        <taxon>Sar</taxon>
        <taxon>Stramenopiles</taxon>
        <taxon>Ochrophyta</taxon>
        <taxon>Pelagophyceae</taxon>
        <taxon>Pelagomonadales</taxon>
        <taxon>Aureoumbra</taxon>
    </lineage>
</organism>
<dbReference type="Gene3D" id="1.10.1320.10">
    <property type="entry name" value="DNA-directed RNA polymerase, N-terminal domain"/>
    <property type="match status" value="1"/>
</dbReference>
<dbReference type="Pfam" id="PF00940">
    <property type="entry name" value="RNA_pol"/>
    <property type="match status" value="1"/>
</dbReference>
<reference evidence="11" key="1">
    <citation type="submission" date="2021-01" db="EMBL/GenBank/DDBJ databases">
        <authorList>
            <person name="Corre E."/>
            <person name="Pelletier E."/>
            <person name="Niang G."/>
            <person name="Scheremetjew M."/>
            <person name="Finn R."/>
            <person name="Kale V."/>
            <person name="Holt S."/>
            <person name="Cochrane G."/>
            <person name="Meng A."/>
            <person name="Brown T."/>
            <person name="Cohen L."/>
        </authorList>
    </citation>
    <scope>NUCLEOTIDE SEQUENCE</scope>
    <source>
        <strain evidence="11">CCMP1510</strain>
    </source>
</reference>
<dbReference type="PROSITE" id="PS00900">
    <property type="entry name" value="RNA_POL_PHAGE_1"/>
    <property type="match status" value="1"/>
</dbReference>
<evidence type="ECO:0000256" key="9">
    <source>
        <dbReference type="RuleBase" id="RU003805"/>
    </source>
</evidence>
<dbReference type="PANTHER" id="PTHR10102:SF0">
    <property type="entry name" value="DNA-DIRECTED RNA POLYMERASE, MITOCHONDRIAL"/>
    <property type="match status" value="1"/>
</dbReference>
<evidence type="ECO:0000259" key="10">
    <source>
        <dbReference type="SMART" id="SM01311"/>
    </source>
</evidence>
<dbReference type="InterPro" id="IPR046950">
    <property type="entry name" value="DNA-dir_Rpol_C_phage-type"/>
</dbReference>
<accession>A0A7S3JVN8</accession>
<keyword evidence="3 9" id="KW-0240">DNA-directed RNA polymerase</keyword>
<dbReference type="AlphaFoldDB" id="A0A7S3JVN8"/>
<dbReference type="InterPro" id="IPR043502">
    <property type="entry name" value="DNA/RNA_pol_sf"/>
</dbReference>
<evidence type="ECO:0000256" key="2">
    <source>
        <dbReference type="ARBA" id="ARBA00012418"/>
    </source>
</evidence>
<dbReference type="Pfam" id="PF14700">
    <property type="entry name" value="RPOL_N"/>
    <property type="match status" value="1"/>
</dbReference>
<dbReference type="EC" id="2.7.7.6" evidence="2 9"/>
<dbReference type="FunFam" id="1.10.287.280:FF:000001">
    <property type="entry name" value="DNA-directed RNA polymerase"/>
    <property type="match status" value="1"/>
</dbReference>
<sequence length="979" mass="112996">MKRGMRRLREVPRRVHSSGKIRRRLSLSVRAENWIQYGRSVSRLDPAHVESSWPNPIENEYTSEISRYEYRIDEKQKIMRSSPPPPSPPIDDIYVSSYELLEKQKKNEEQVFEKACAEYKKMVQDLVRLGKGSELGPVQKALLSWYEPLTIRINQEKKDFINGIRSEDRSIYGPLLLLLKPEEFAVITLHNVLSSTMQASVHGVKYSALISTIGQEIMTEIRLNRLKQKEKENKKNKKYSFNLKALINSRSSKLVNIRTRKILSESDGLEWPRSTLAKLGSFLINELMQVATCPNTNEALFKHKIENTFKNGKVAKLGLVYISQPLLHESWIEEVMHHCAMPRYLPMVIPPRPWEDINRGCYLKLRPDLMRTNGNIDQIDAIRRAQMPKIYDGLNALAKVPWRINKEMLEIIDTAWHQAQCRFPEFPNFESIQEPQEPTEQIQELKNLTKIVTDDEIDPDHIHKLKQHCTNYYRRIRKIRKINTEQHSLRCDLLIKLKIAHDFKDDQAFYFPYNLDFRGRAYPIPPNLNHLGSDVCRSMLTFAEAKPLGTNGLYWLRVHLANLFGKSKSSLQERVQFTINNQQNIFASAQEPFQTNWWLEADEPWQALATCKEISAALNYPDGPENYKSSLPVHADGSCNGLQHYAALGRDHEGGKQVNLLPGDQPRDVYIGVCEKIVEKIDKITAGDTDILYEVFPDIDKDDDRKNNKIKMAHILDGIIDRKVVKQTVMTSVYGVTFIGARDQILKRLYDKVEEILAAPDNYAKKYAQLIQLDVIDAKTKELNEKELMKASQFAAALTLHVLSELFQSARKIMTWLGECASLISQAEQPVSWITPLDLPVVQPYRKDSAHVVRTLTQKINLFDNSTELPISTQKQKTAFPPNFIHSLDSTHMLLTAIEMDRRGLTFTAVHDSYWTHANDVPIMNTTLRSCFFELYSQPILEDLLDSFQIRYQHIDFPPIPERGKLNLAEVKQAPYFFS</sequence>
<dbReference type="Gene3D" id="1.10.150.20">
    <property type="entry name" value="5' to 3' exonuclease, C-terminal subdomain"/>
    <property type="match status" value="1"/>
</dbReference>
<feature type="domain" description="DNA-directed RNA polymerase N-terminal" evidence="10">
    <location>
        <begin position="102"/>
        <end position="399"/>
    </location>
</feature>
<keyword evidence="4 9" id="KW-0808">Transferase</keyword>
<dbReference type="SUPFAM" id="SSF56672">
    <property type="entry name" value="DNA/RNA polymerases"/>
    <property type="match status" value="1"/>
</dbReference>
<evidence type="ECO:0000256" key="7">
    <source>
        <dbReference type="ARBA" id="ARBA00023163"/>
    </source>
</evidence>